<dbReference type="KEGG" id="tad:TRIADDRAFT_53881"/>
<dbReference type="PhylomeDB" id="B3RQE9"/>
<evidence type="ECO:0000256" key="3">
    <source>
        <dbReference type="ARBA" id="ARBA00023242"/>
    </source>
</evidence>
<sequence>MRFKAKLLDINCMQQLTRVGASMSRMTKNCVLCLAPKKVVFVSNERISEGGTRIWCEIQQETLFDDYRIEGKDNSNRIFLELITDNFARALKSIQFGVVSVKIRLTKKYTPCLTIEIVTAYGNSNRIITHDVPVVIVPQRDWYEYEEPDMPQFDVSIYMPQMKVLKQVIDRMKNLSEHLVITADQKGNMTLKTQNDIVTVETHFKDLGNPVWANDAANNRKEASTQIGAMEACIYIKKLAQLLQGQQINPSKIICNLLAEKAIHIYLVSEDVILQYYIPAAM</sequence>
<dbReference type="InterPro" id="IPR016580">
    <property type="entry name" value="HUS1"/>
</dbReference>
<dbReference type="GO" id="GO:0033314">
    <property type="term" value="P:mitotic DNA replication checkpoint signaling"/>
    <property type="evidence" value="ECO:0000318"/>
    <property type="project" value="GO_Central"/>
</dbReference>
<dbReference type="GO" id="GO:0035861">
    <property type="term" value="C:site of double-strand break"/>
    <property type="evidence" value="ECO:0000318"/>
    <property type="project" value="GO_Central"/>
</dbReference>
<reference evidence="5 6" key="1">
    <citation type="journal article" date="2008" name="Nature">
        <title>The Trichoplax genome and the nature of placozoans.</title>
        <authorList>
            <person name="Srivastava M."/>
            <person name="Begovic E."/>
            <person name="Chapman J."/>
            <person name="Putnam N.H."/>
            <person name="Hellsten U."/>
            <person name="Kawashima T."/>
            <person name="Kuo A."/>
            <person name="Mitros T."/>
            <person name="Salamov A."/>
            <person name="Carpenter M.L."/>
            <person name="Signorovitch A.Y."/>
            <person name="Moreno M.A."/>
            <person name="Kamm K."/>
            <person name="Grimwood J."/>
            <person name="Schmutz J."/>
            <person name="Shapiro H."/>
            <person name="Grigoriev I.V."/>
            <person name="Buss L.W."/>
            <person name="Schierwater B."/>
            <person name="Dellaporta S.L."/>
            <person name="Rokhsar D.S."/>
        </authorList>
    </citation>
    <scope>NUCLEOTIDE SEQUENCE [LARGE SCALE GENOMIC DNA]</scope>
    <source>
        <strain evidence="5 6">Grell-BS-1999</strain>
    </source>
</reference>
<dbReference type="CTD" id="6751383"/>
<dbReference type="Proteomes" id="UP000009022">
    <property type="component" value="Unassembled WGS sequence"/>
</dbReference>
<dbReference type="GO" id="GO:0005730">
    <property type="term" value="C:nucleolus"/>
    <property type="evidence" value="ECO:0007669"/>
    <property type="project" value="InterPro"/>
</dbReference>
<dbReference type="Gene3D" id="3.70.10.10">
    <property type="match status" value="1"/>
</dbReference>
<accession>B3RQE9</accession>
<dbReference type="Pfam" id="PF04005">
    <property type="entry name" value="Hus1"/>
    <property type="match status" value="1"/>
</dbReference>
<dbReference type="GO" id="GO:0030896">
    <property type="term" value="C:checkpoint clamp complex"/>
    <property type="evidence" value="ECO:0000318"/>
    <property type="project" value="GO_Central"/>
</dbReference>
<comment type="subcellular location">
    <subcellularLocation>
        <location evidence="1">Nucleus</location>
    </subcellularLocation>
</comment>
<evidence type="ECO:0000313" key="6">
    <source>
        <dbReference type="Proteomes" id="UP000009022"/>
    </source>
</evidence>
<dbReference type="STRING" id="10228.B3RQE9"/>
<dbReference type="PANTHER" id="PTHR12900">
    <property type="entry name" value="MITOTIC AND DNA DAMAGE CHECKPOINT PROTEIN HUS1"/>
    <property type="match status" value="1"/>
</dbReference>
<keyword evidence="3" id="KW-0539">Nucleus</keyword>
<dbReference type="GO" id="GO:0000724">
    <property type="term" value="P:double-strand break repair via homologous recombination"/>
    <property type="evidence" value="ECO:0000318"/>
    <property type="project" value="GO_Central"/>
</dbReference>
<dbReference type="RefSeq" id="XP_002109651.1">
    <property type="nucleotide sequence ID" value="XM_002109615.1"/>
</dbReference>
<evidence type="ECO:0000256" key="1">
    <source>
        <dbReference type="ARBA" id="ARBA00004123"/>
    </source>
</evidence>
<comment type="similarity">
    <text evidence="2 4">Belongs to the HUS1 family.</text>
</comment>
<protein>
    <recommendedName>
        <fullName evidence="4">Checkpoint protein</fullName>
    </recommendedName>
</protein>
<keyword evidence="6" id="KW-1185">Reference proteome</keyword>
<dbReference type="PIRSF" id="PIRSF011312">
    <property type="entry name" value="Cell_cycle_HUS1"/>
    <property type="match status" value="1"/>
</dbReference>
<proteinExistence type="inferred from homology"/>
<dbReference type="FunCoup" id="B3RQE9">
    <property type="interactions" value="1974"/>
</dbReference>
<evidence type="ECO:0000256" key="2">
    <source>
        <dbReference type="ARBA" id="ARBA00005563"/>
    </source>
</evidence>
<dbReference type="GO" id="GO:0044778">
    <property type="term" value="P:meiotic DNA integrity checkpoint signaling"/>
    <property type="evidence" value="ECO:0000318"/>
    <property type="project" value="GO_Central"/>
</dbReference>
<organism evidence="5 6">
    <name type="scientific">Trichoplax adhaerens</name>
    <name type="common">Trichoplax reptans</name>
    <dbReference type="NCBI Taxonomy" id="10228"/>
    <lineage>
        <taxon>Eukaryota</taxon>
        <taxon>Metazoa</taxon>
        <taxon>Placozoa</taxon>
        <taxon>Uniplacotomia</taxon>
        <taxon>Trichoplacea</taxon>
        <taxon>Trichoplacidae</taxon>
        <taxon>Trichoplax</taxon>
    </lineage>
</organism>
<dbReference type="OMA" id="VCWMRLE"/>
<dbReference type="GO" id="GO:0000723">
    <property type="term" value="P:telomere maintenance"/>
    <property type="evidence" value="ECO:0000318"/>
    <property type="project" value="GO_Central"/>
</dbReference>
<gene>
    <name evidence="5" type="ORF">TRIADDRAFT_53881</name>
</gene>
<dbReference type="GeneID" id="6751383"/>
<evidence type="ECO:0000313" key="5">
    <source>
        <dbReference type="EMBL" id="EDV27817.1"/>
    </source>
</evidence>
<dbReference type="eggNOG" id="KOG3999">
    <property type="taxonomic scope" value="Eukaryota"/>
</dbReference>
<dbReference type="GO" id="GO:0006289">
    <property type="term" value="P:nucleotide-excision repair"/>
    <property type="evidence" value="ECO:0000318"/>
    <property type="project" value="GO_Central"/>
</dbReference>
<dbReference type="GO" id="GO:0031573">
    <property type="term" value="P:mitotic intra-S DNA damage checkpoint signaling"/>
    <property type="evidence" value="ECO:0000318"/>
    <property type="project" value="GO_Central"/>
</dbReference>
<dbReference type="EMBL" id="DS985242">
    <property type="protein sequence ID" value="EDV27817.1"/>
    <property type="molecule type" value="Genomic_DNA"/>
</dbReference>
<evidence type="ECO:0000256" key="4">
    <source>
        <dbReference type="PIRNR" id="PIRNR011312"/>
    </source>
</evidence>
<dbReference type="AlphaFoldDB" id="B3RQE9"/>
<dbReference type="InterPro" id="IPR007150">
    <property type="entry name" value="HUS1/Mec3"/>
</dbReference>
<dbReference type="HOGENOM" id="CLU_035754_1_0_1"/>
<name>B3RQE9_TRIAD</name>
<dbReference type="PANTHER" id="PTHR12900:SF0">
    <property type="entry name" value="CHECKPOINT PROTEIN"/>
    <property type="match status" value="1"/>
</dbReference>
<dbReference type="InParanoid" id="B3RQE9"/>
<dbReference type="OrthoDB" id="10063861at2759"/>